<name>A0A1W0X4Y9_HYPEX</name>
<dbReference type="PANTHER" id="PTHR23137">
    <property type="entry name" value="VESICLE TRANSPORT PROTEIN-RELATED"/>
    <property type="match status" value="1"/>
</dbReference>
<evidence type="ECO:0000313" key="11">
    <source>
        <dbReference type="Proteomes" id="UP000192578"/>
    </source>
</evidence>
<evidence type="ECO:0000313" key="10">
    <source>
        <dbReference type="EMBL" id="OQV22430.1"/>
    </source>
</evidence>
<feature type="transmembrane region" description="Helical" evidence="9">
    <location>
        <begin position="167"/>
        <end position="186"/>
    </location>
</feature>
<keyword evidence="11" id="KW-1185">Reference proteome</keyword>
<protein>
    <recommendedName>
        <fullName evidence="9">Vesicle transport protein</fullName>
    </recommendedName>
</protein>
<dbReference type="PANTHER" id="PTHR23137:SF6">
    <property type="entry name" value="VESICLE TRANSPORT PROTEIN"/>
    <property type="match status" value="1"/>
</dbReference>
<evidence type="ECO:0000256" key="4">
    <source>
        <dbReference type="ARBA" id="ARBA00022692"/>
    </source>
</evidence>
<dbReference type="GO" id="GO:0016192">
    <property type="term" value="P:vesicle-mediated transport"/>
    <property type="evidence" value="ECO:0007669"/>
    <property type="project" value="InterPro"/>
</dbReference>
<dbReference type="GO" id="GO:0015031">
    <property type="term" value="P:protein transport"/>
    <property type="evidence" value="ECO:0007669"/>
    <property type="project" value="UniProtKB-KW"/>
</dbReference>
<feature type="transmembrane region" description="Helical" evidence="9">
    <location>
        <begin position="108"/>
        <end position="129"/>
    </location>
</feature>
<dbReference type="Pfam" id="PF04178">
    <property type="entry name" value="Got1"/>
    <property type="match status" value="1"/>
</dbReference>
<accession>A0A1W0X4Y9</accession>
<dbReference type="OrthoDB" id="73614at2759"/>
<dbReference type="InterPro" id="IPR011691">
    <property type="entry name" value="Vesicle_transpt_SFT2"/>
</dbReference>
<keyword evidence="4 9" id="KW-0812">Transmembrane</keyword>
<dbReference type="GO" id="GO:0016020">
    <property type="term" value="C:membrane"/>
    <property type="evidence" value="ECO:0007669"/>
    <property type="project" value="UniProtKB-SubCell"/>
</dbReference>
<sequence>MVTGCYCIIQFGIGRYAKFLRPCLAYNKAKEGDFILHPPTKLAPVMDKLRRHLSGDDPEERGIVGDMWESTSLSWETRIKGFIGCFVVGCLLSVMGTAFLWVSLTLFAVFYTLGNLVSLGSTCFLMGPVSQVKKMFAETRWIATLVMVLFFALTLCAALWWHNKVLAVVFCVGQFLAMTWYSISYIPYARNAVKSCVGSCIT</sequence>
<evidence type="ECO:0000256" key="5">
    <source>
        <dbReference type="ARBA" id="ARBA00022927"/>
    </source>
</evidence>
<feature type="transmembrane region" description="Helical" evidence="9">
    <location>
        <begin position="141"/>
        <end position="161"/>
    </location>
</feature>
<gene>
    <name evidence="10" type="ORF">BV898_03602</name>
</gene>
<dbReference type="GO" id="GO:0012505">
    <property type="term" value="C:endomembrane system"/>
    <property type="evidence" value="ECO:0007669"/>
    <property type="project" value="UniProtKB-ARBA"/>
</dbReference>
<organism evidence="10 11">
    <name type="scientific">Hypsibius exemplaris</name>
    <name type="common">Freshwater tardigrade</name>
    <dbReference type="NCBI Taxonomy" id="2072580"/>
    <lineage>
        <taxon>Eukaryota</taxon>
        <taxon>Metazoa</taxon>
        <taxon>Ecdysozoa</taxon>
        <taxon>Tardigrada</taxon>
        <taxon>Eutardigrada</taxon>
        <taxon>Parachela</taxon>
        <taxon>Hypsibioidea</taxon>
        <taxon>Hypsibiidae</taxon>
        <taxon>Hypsibius</taxon>
    </lineage>
</organism>
<dbReference type="Proteomes" id="UP000192578">
    <property type="component" value="Unassembled WGS sequence"/>
</dbReference>
<feature type="transmembrane region" description="Helical" evidence="9">
    <location>
        <begin position="81"/>
        <end position="102"/>
    </location>
</feature>
<keyword evidence="3 9" id="KW-0813">Transport</keyword>
<comment type="subcellular location">
    <subcellularLocation>
        <location evidence="2 9">Membrane</location>
        <topology evidence="2 9">Multi-pass membrane protein</topology>
    </subcellularLocation>
</comment>
<keyword evidence="6 9" id="KW-1133">Transmembrane helix</keyword>
<dbReference type="InterPro" id="IPR007305">
    <property type="entry name" value="Vesicle_transpt_Got1/SFT2"/>
</dbReference>
<keyword evidence="7 9" id="KW-0472">Membrane</keyword>
<evidence type="ECO:0000256" key="7">
    <source>
        <dbReference type="ARBA" id="ARBA00023136"/>
    </source>
</evidence>
<keyword evidence="5 9" id="KW-0653">Protein transport</keyword>
<dbReference type="GO" id="GO:0005737">
    <property type="term" value="C:cytoplasm"/>
    <property type="evidence" value="ECO:0007669"/>
    <property type="project" value="UniProtKB-ARBA"/>
</dbReference>
<proteinExistence type="inferred from homology"/>
<comment type="function">
    <text evidence="1 9">May be involved in fusion of retrograde transport vesicles derived from an endocytic compartment with the Golgi complex.</text>
</comment>
<dbReference type="EMBL" id="MTYJ01000017">
    <property type="protein sequence ID" value="OQV22430.1"/>
    <property type="molecule type" value="Genomic_DNA"/>
</dbReference>
<comment type="similarity">
    <text evidence="8 9">Belongs to the SFT2 family.</text>
</comment>
<evidence type="ECO:0000256" key="3">
    <source>
        <dbReference type="ARBA" id="ARBA00022448"/>
    </source>
</evidence>
<evidence type="ECO:0000256" key="1">
    <source>
        <dbReference type="ARBA" id="ARBA00003566"/>
    </source>
</evidence>
<evidence type="ECO:0000256" key="6">
    <source>
        <dbReference type="ARBA" id="ARBA00022989"/>
    </source>
</evidence>
<evidence type="ECO:0000256" key="2">
    <source>
        <dbReference type="ARBA" id="ARBA00004141"/>
    </source>
</evidence>
<dbReference type="AlphaFoldDB" id="A0A1W0X4Y9"/>
<evidence type="ECO:0000256" key="8">
    <source>
        <dbReference type="ARBA" id="ARBA00025800"/>
    </source>
</evidence>
<reference evidence="11" key="1">
    <citation type="submission" date="2017-01" db="EMBL/GenBank/DDBJ databases">
        <title>Comparative genomics of anhydrobiosis in the tardigrade Hypsibius dujardini.</title>
        <authorList>
            <person name="Yoshida Y."/>
            <person name="Koutsovoulos G."/>
            <person name="Laetsch D."/>
            <person name="Stevens L."/>
            <person name="Kumar S."/>
            <person name="Horikawa D."/>
            <person name="Ishino K."/>
            <person name="Komine S."/>
            <person name="Tomita M."/>
            <person name="Blaxter M."/>
            <person name="Arakawa K."/>
        </authorList>
    </citation>
    <scope>NUCLEOTIDE SEQUENCE [LARGE SCALE GENOMIC DNA]</scope>
    <source>
        <strain evidence="11">Z151</strain>
    </source>
</reference>
<comment type="caution">
    <text evidence="10">The sequence shown here is derived from an EMBL/GenBank/DDBJ whole genome shotgun (WGS) entry which is preliminary data.</text>
</comment>
<evidence type="ECO:0000256" key="9">
    <source>
        <dbReference type="RuleBase" id="RU363111"/>
    </source>
</evidence>